<dbReference type="PANTHER" id="PTHR36183">
    <property type="entry name" value="BETA-GLUCURONIDASE"/>
    <property type="match status" value="1"/>
</dbReference>
<protein>
    <recommendedName>
        <fullName evidence="2">Beta-glucuronidase C-terminal domain-containing protein</fullName>
    </recommendedName>
</protein>
<reference evidence="3" key="1">
    <citation type="submission" date="2021-01" db="EMBL/GenBank/DDBJ databases">
        <authorList>
            <person name="Kaushik A."/>
        </authorList>
    </citation>
    <scope>NUCLEOTIDE SEQUENCE</scope>
    <source>
        <strain evidence="3">AG3-T5</strain>
    </source>
</reference>
<organism evidence="3 4">
    <name type="scientific">Rhizoctonia solani</name>
    <dbReference type="NCBI Taxonomy" id="456999"/>
    <lineage>
        <taxon>Eukaryota</taxon>
        <taxon>Fungi</taxon>
        <taxon>Dikarya</taxon>
        <taxon>Basidiomycota</taxon>
        <taxon>Agaricomycotina</taxon>
        <taxon>Agaricomycetes</taxon>
        <taxon>Cantharellales</taxon>
        <taxon>Ceratobasidiaceae</taxon>
        <taxon>Rhizoctonia</taxon>
    </lineage>
</organism>
<dbReference type="EMBL" id="CAJMWW010000072">
    <property type="protein sequence ID" value="CAE6419213.1"/>
    <property type="molecule type" value="Genomic_DNA"/>
</dbReference>
<gene>
    <name evidence="3" type="ORF">RDB_LOCUS40635</name>
</gene>
<dbReference type="SUPFAM" id="SSF51445">
    <property type="entry name" value="(Trans)glycosidases"/>
    <property type="match status" value="1"/>
</dbReference>
<dbReference type="Gene3D" id="3.20.20.80">
    <property type="entry name" value="Glycosidases"/>
    <property type="match status" value="1"/>
</dbReference>
<sequence>MESEASNNSLLILLLLLDSFPVGHVLRGLASLPSTPEPNGGNIEVYKRMCVGLKVALGLQRMRKSTFLTFASAVAAANVSLPVIPTSPPSTASQILDRRLASFSIEFSYLPSFGGNKTHPNELTRNLMNRLVERTGLGPDVRPGGITVDSSVFDPNAPALNLSLSPSQGVWRTTYGPAYFESYLVFPKTSRFILDVNLGNDSITIAQNQIEAGIKYLGWDRIFSIQLGNEPDHYSRPGWSSAAFTAKFLNWTSALTQSLNLPARIFQANGFAEDPTSSAPMTTVSTINEGIDKTGAIKLFDHHTYQYSTCDPARNAKATLEALVNHNNITAYLDLWKPQIAAARGVGKEFVIGEYSSISCSGKQNVSDTYGQAMWLADTILYAASLNVSRLHMHQGATLVLQSSQQANSPGFSWYDLWYPVPSERYGSARASPSYVAYLLVTEAVGKSGRSRLALIRDSSLPSTLAVYAIWDPSSRTNGIARMVILNMSLRRQDVAADEALTVTVDVGKYLRGGRATAKVKRMSSPGVESKDSDRVTWAGQSYSAGVPVGDEIVEQLDAGKVNIRGSEGVLITF</sequence>
<proteinExistence type="predicted"/>
<accession>A0A8H2X6I9</accession>
<dbReference type="PANTHER" id="PTHR36183:SF2">
    <property type="entry name" value="BETA-GLUCURONIDASE C-TERMINAL DOMAIN-CONTAINING PROTEIN"/>
    <property type="match status" value="1"/>
</dbReference>
<keyword evidence="1" id="KW-0732">Signal</keyword>
<dbReference type="Pfam" id="PF16862">
    <property type="entry name" value="Glyco_hydro_79C"/>
    <property type="match status" value="1"/>
</dbReference>
<dbReference type="Proteomes" id="UP000663841">
    <property type="component" value="Unassembled WGS sequence"/>
</dbReference>
<evidence type="ECO:0000313" key="4">
    <source>
        <dbReference type="Proteomes" id="UP000663841"/>
    </source>
</evidence>
<evidence type="ECO:0000313" key="3">
    <source>
        <dbReference type="EMBL" id="CAE6419213.1"/>
    </source>
</evidence>
<name>A0A8H2X6I9_9AGAM</name>
<comment type="caution">
    <text evidence="3">The sequence shown here is derived from an EMBL/GenBank/DDBJ whole genome shotgun (WGS) entry which is preliminary data.</text>
</comment>
<dbReference type="InterPro" id="IPR052974">
    <property type="entry name" value="GH79_Enzymes"/>
</dbReference>
<evidence type="ECO:0000256" key="1">
    <source>
        <dbReference type="SAM" id="SignalP"/>
    </source>
</evidence>
<dbReference type="AlphaFoldDB" id="A0A8H2X6I9"/>
<feature type="domain" description="Beta-glucuronidase C-terminal" evidence="2">
    <location>
        <begin position="468"/>
        <end position="571"/>
    </location>
</feature>
<feature type="chain" id="PRO_5034111882" description="Beta-glucuronidase C-terminal domain-containing protein" evidence="1">
    <location>
        <begin position="26"/>
        <end position="574"/>
    </location>
</feature>
<feature type="signal peptide" evidence="1">
    <location>
        <begin position="1"/>
        <end position="25"/>
    </location>
</feature>
<dbReference type="InterPro" id="IPR031728">
    <property type="entry name" value="GlcAase_C"/>
</dbReference>
<dbReference type="InterPro" id="IPR017853">
    <property type="entry name" value="GH"/>
</dbReference>
<evidence type="ECO:0000259" key="2">
    <source>
        <dbReference type="Pfam" id="PF16862"/>
    </source>
</evidence>